<dbReference type="PANTHER" id="PTHR19316">
    <property type="entry name" value="PROTEIN FOLDING REGULATOR"/>
    <property type="match status" value="1"/>
</dbReference>
<dbReference type="PANTHER" id="PTHR19316:SF32">
    <property type="entry name" value="ARM REPEAT SUPERFAMILY PROTEIN"/>
    <property type="match status" value="1"/>
</dbReference>
<accession>I0YY73</accession>
<evidence type="ECO:0000259" key="4">
    <source>
        <dbReference type="Pfam" id="PF08609"/>
    </source>
</evidence>
<dbReference type="InterPro" id="IPR016024">
    <property type="entry name" value="ARM-type_fold"/>
</dbReference>
<dbReference type="InterPro" id="IPR011989">
    <property type="entry name" value="ARM-like"/>
</dbReference>
<feature type="compositionally biased region" description="Basic and acidic residues" evidence="2">
    <location>
        <begin position="390"/>
        <end position="403"/>
    </location>
</feature>
<protein>
    <submittedName>
        <fullName evidence="5">ARM repeat-containing protein</fullName>
    </submittedName>
</protein>
<dbReference type="EMBL" id="AGSI01000007">
    <property type="protein sequence ID" value="EIE23342.1"/>
    <property type="molecule type" value="Genomic_DNA"/>
</dbReference>
<reference evidence="5 6" key="1">
    <citation type="journal article" date="2012" name="Genome Biol.">
        <title>The genome of the polar eukaryotic microalga coccomyxa subellipsoidea reveals traits of cold adaptation.</title>
        <authorList>
            <person name="Blanc G."/>
            <person name="Agarkova I."/>
            <person name="Grimwood J."/>
            <person name="Kuo A."/>
            <person name="Brueggeman A."/>
            <person name="Dunigan D."/>
            <person name="Gurnon J."/>
            <person name="Ladunga I."/>
            <person name="Lindquist E."/>
            <person name="Lucas S."/>
            <person name="Pangilinan J."/>
            <person name="Proschold T."/>
            <person name="Salamov A."/>
            <person name="Schmutz J."/>
            <person name="Weeks D."/>
            <person name="Yamada T."/>
            <person name="Claverie J.M."/>
            <person name="Grigoriev I."/>
            <person name="Van Etten J."/>
            <person name="Lomsadze A."/>
            <person name="Borodovsky M."/>
        </authorList>
    </citation>
    <scope>NUCLEOTIDE SEQUENCE [LARGE SCALE GENOMIC DNA]</scope>
    <source>
        <strain evidence="5 6">C-169</strain>
    </source>
</reference>
<dbReference type="OrthoDB" id="551776at2759"/>
<dbReference type="SUPFAM" id="SSF48371">
    <property type="entry name" value="ARM repeat"/>
    <property type="match status" value="1"/>
</dbReference>
<evidence type="ECO:0000313" key="6">
    <source>
        <dbReference type="Proteomes" id="UP000007264"/>
    </source>
</evidence>
<feature type="compositionally biased region" description="Low complexity" evidence="2">
    <location>
        <begin position="377"/>
        <end position="388"/>
    </location>
</feature>
<proteinExistence type="predicted"/>
<dbReference type="GO" id="GO:0005783">
    <property type="term" value="C:endoplasmic reticulum"/>
    <property type="evidence" value="ECO:0007669"/>
    <property type="project" value="TreeGrafter"/>
</dbReference>
<feature type="domain" description="Nucleotide exchange factor Fes1" evidence="4">
    <location>
        <begin position="71"/>
        <end position="160"/>
    </location>
</feature>
<evidence type="ECO:0000256" key="2">
    <source>
        <dbReference type="SAM" id="MobiDB-lite"/>
    </source>
</evidence>
<evidence type="ECO:0000256" key="1">
    <source>
        <dbReference type="PROSITE-ProRule" id="PRU00259"/>
    </source>
</evidence>
<dbReference type="Proteomes" id="UP000007264">
    <property type="component" value="Unassembled WGS sequence"/>
</dbReference>
<dbReference type="AlphaFoldDB" id="I0YY73"/>
<name>I0YY73_COCSC</name>
<dbReference type="KEGG" id="csl:COCSUDRAFT_41608"/>
<evidence type="ECO:0000256" key="3">
    <source>
        <dbReference type="SAM" id="SignalP"/>
    </source>
</evidence>
<feature type="signal peptide" evidence="3">
    <location>
        <begin position="1"/>
        <end position="23"/>
    </location>
</feature>
<organism evidence="5 6">
    <name type="scientific">Coccomyxa subellipsoidea (strain C-169)</name>
    <name type="common">Green microalga</name>
    <dbReference type="NCBI Taxonomy" id="574566"/>
    <lineage>
        <taxon>Eukaryota</taxon>
        <taxon>Viridiplantae</taxon>
        <taxon>Chlorophyta</taxon>
        <taxon>core chlorophytes</taxon>
        <taxon>Trebouxiophyceae</taxon>
        <taxon>Trebouxiophyceae incertae sedis</taxon>
        <taxon>Coccomyxaceae</taxon>
        <taxon>Coccomyxa</taxon>
        <taxon>Coccomyxa subellipsoidea</taxon>
    </lineage>
</organism>
<keyword evidence="6" id="KW-1185">Reference proteome</keyword>
<dbReference type="InterPro" id="IPR013918">
    <property type="entry name" value="Nucleotide_exch_fac_Fes1"/>
</dbReference>
<dbReference type="eggNOG" id="KOG2160">
    <property type="taxonomic scope" value="Eukaryota"/>
</dbReference>
<dbReference type="PROSITE" id="PS50176">
    <property type="entry name" value="ARM_REPEAT"/>
    <property type="match status" value="1"/>
</dbReference>
<dbReference type="Pfam" id="PF08609">
    <property type="entry name" value="Fes1"/>
    <property type="match status" value="1"/>
</dbReference>
<dbReference type="InterPro" id="IPR000225">
    <property type="entry name" value="Armadillo"/>
</dbReference>
<evidence type="ECO:0000313" key="5">
    <source>
        <dbReference type="EMBL" id="EIE23342.1"/>
    </source>
</evidence>
<sequence>MNAMLYAAWLSALLVLLSPLSHGIDEVKPQHDGRLDKVDVLHNGSVQVSGTYEAVDINKAAAQAMPDKEELQDLLHWAIKHSDPKVLKEAASGKVPQDAAERKKEVEEAIEYLRKEPGEAELMKAATNIINDAVSGEDARLQAFEALSYLLEPVDNANDLHKMGGFEMLQGALGEHNSRPLRAAAANALAVAASNNEEFQQRLWDLCGQDMLEKLLQVIKLDARDDTASKGLYALSKLLGNQKFRRAFLESGGVATLQRLLAGHNTPPNVRRKALAMIADLAHHQDTAQHLYALPERGRTLLREIEQQLSADDWDLTEKALLALKALMHMPGASQLFQGADPTNRLQALMKAAAGDSAKHAEYMEDVQKLIEEVHSMRQAMQSSSSRNGHSHDSEAGGQKNEL</sequence>
<keyword evidence="3" id="KW-0732">Signal</keyword>
<comment type="caution">
    <text evidence="5">The sequence shown here is derived from an EMBL/GenBank/DDBJ whole genome shotgun (WGS) entry which is preliminary data.</text>
</comment>
<feature type="region of interest" description="Disordered" evidence="2">
    <location>
        <begin position="377"/>
        <end position="403"/>
    </location>
</feature>
<dbReference type="InterPro" id="IPR050693">
    <property type="entry name" value="Hsp70_NEF-Inhibitors"/>
</dbReference>
<dbReference type="GeneID" id="17041334"/>
<dbReference type="RefSeq" id="XP_005647886.1">
    <property type="nucleotide sequence ID" value="XM_005647829.1"/>
</dbReference>
<dbReference type="Gene3D" id="1.25.10.10">
    <property type="entry name" value="Leucine-rich Repeat Variant"/>
    <property type="match status" value="1"/>
</dbReference>
<feature type="chain" id="PRO_5003637401" evidence="3">
    <location>
        <begin position="24"/>
        <end position="403"/>
    </location>
</feature>
<dbReference type="STRING" id="574566.I0YY73"/>
<dbReference type="GO" id="GO:0000774">
    <property type="term" value="F:adenyl-nucleotide exchange factor activity"/>
    <property type="evidence" value="ECO:0007669"/>
    <property type="project" value="TreeGrafter"/>
</dbReference>
<feature type="repeat" description="ARM" evidence="1">
    <location>
        <begin position="252"/>
        <end position="286"/>
    </location>
</feature>
<gene>
    <name evidence="5" type="ORF">COCSUDRAFT_41608</name>
</gene>